<organism evidence="2 3">
    <name type="scientific">Pigmentiphaga humi</name>
    <dbReference type="NCBI Taxonomy" id="2478468"/>
    <lineage>
        <taxon>Bacteria</taxon>
        <taxon>Pseudomonadati</taxon>
        <taxon>Pseudomonadota</taxon>
        <taxon>Betaproteobacteria</taxon>
        <taxon>Burkholderiales</taxon>
        <taxon>Alcaligenaceae</taxon>
        <taxon>Pigmentiphaga</taxon>
    </lineage>
</organism>
<sequence>MQRFDTKLHRYPFSPIVSRPRYDWPDGKRLAAYFALNIEAFEFGRNPGNDFTSMPSPPFQRGYAYRDFGNRVGVWRILNLFEQFGIPLTIIANGSVYDVCPEVLAACRKPGYELVAHGWTNSERQIDMDEPAERAMLSNVVRRITEEEGKRPEGWLGPFLSQSPRTPELLKEAGFKYMLDWYFDEQPIRFKTDNGPILAVPYPAMELNDLPAYINRGASDEEFERMLIDAFDEQLEDSRQFPLVYAASFHTFLTGQPHRLRKLRRVLEHISRHRDRVWFTTPGHIAAHADSMLPL</sequence>
<dbReference type="GO" id="GO:0005975">
    <property type="term" value="P:carbohydrate metabolic process"/>
    <property type="evidence" value="ECO:0007669"/>
    <property type="project" value="InterPro"/>
</dbReference>
<name>A0A3P4AZH1_9BURK</name>
<dbReference type="GO" id="GO:0016810">
    <property type="term" value="F:hydrolase activity, acting on carbon-nitrogen (but not peptide) bonds"/>
    <property type="evidence" value="ECO:0007669"/>
    <property type="project" value="InterPro"/>
</dbReference>
<dbReference type="PANTHER" id="PTHR43123">
    <property type="entry name" value="POLYSACCHARIDE DEACETYLASE-RELATED"/>
    <property type="match status" value="1"/>
</dbReference>
<evidence type="ECO:0000313" key="2">
    <source>
        <dbReference type="EMBL" id="VCU68766.1"/>
    </source>
</evidence>
<keyword evidence="2" id="KW-0378">Hydrolase</keyword>
<dbReference type="InterPro" id="IPR011330">
    <property type="entry name" value="Glyco_hydro/deAcase_b/a-brl"/>
</dbReference>
<protein>
    <submittedName>
        <fullName evidence="2">Peptidoglycan deacetylase</fullName>
        <ecNumber evidence="2">3.5.1.-</ecNumber>
    </submittedName>
</protein>
<evidence type="ECO:0000313" key="3">
    <source>
        <dbReference type="Proteomes" id="UP000277294"/>
    </source>
</evidence>
<dbReference type="PANTHER" id="PTHR43123:SF4">
    <property type="entry name" value="POLYSACCHARIDE DEACETYLASE"/>
    <property type="match status" value="1"/>
</dbReference>
<feature type="domain" description="NodB homology" evidence="1">
    <location>
        <begin position="69"/>
        <end position="177"/>
    </location>
</feature>
<dbReference type="EC" id="3.5.1.-" evidence="2"/>
<dbReference type="CDD" id="cd10979">
    <property type="entry name" value="CE4_PuuE_like"/>
    <property type="match status" value="1"/>
</dbReference>
<dbReference type="RefSeq" id="WP_124077993.1">
    <property type="nucleotide sequence ID" value="NZ_UWPJ01000008.1"/>
</dbReference>
<dbReference type="OrthoDB" id="9787041at2"/>
<dbReference type="AlphaFoldDB" id="A0A3P4AZH1"/>
<dbReference type="Gene3D" id="3.20.20.370">
    <property type="entry name" value="Glycoside hydrolase/deacetylase"/>
    <property type="match status" value="1"/>
</dbReference>
<dbReference type="Proteomes" id="UP000277294">
    <property type="component" value="Unassembled WGS sequence"/>
</dbReference>
<dbReference type="Pfam" id="PF01522">
    <property type="entry name" value="Polysacc_deac_1"/>
    <property type="match status" value="1"/>
</dbReference>
<proteinExistence type="predicted"/>
<reference evidence="2 3" key="1">
    <citation type="submission" date="2018-10" db="EMBL/GenBank/DDBJ databases">
        <authorList>
            <person name="Criscuolo A."/>
        </authorList>
    </citation>
    <scope>NUCLEOTIDE SEQUENCE [LARGE SCALE GENOMIC DNA]</scope>
    <source>
        <strain evidence="2">DnA1</strain>
    </source>
</reference>
<keyword evidence="3" id="KW-1185">Reference proteome</keyword>
<gene>
    <name evidence="2" type="primary">pgdA_1</name>
    <name evidence="2" type="ORF">PIGHUM_00824</name>
</gene>
<dbReference type="SUPFAM" id="SSF88713">
    <property type="entry name" value="Glycoside hydrolase/deacetylase"/>
    <property type="match status" value="1"/>
</dbReference>
<dbReference type="InterPro" id="IPR002509">
    <property type="entry name" value="NODB_dom"/>
</dbReference>
<accession>A0A3P4AZH1</accession>
<dbReference type="EMBL" id="UWPJ01000008">
    <property type="protein sequence ID" value="VCU68766.1"/>
    <property type="molecule type" value="Genomic_DNA"/>
</dbReference>
<evidence type="ECO:0000259" key="1">
    <source>
        <dbReference type="Pfam" id="PF01522"/>
    </source>
</evidence>